<dbReference type="EMBL" id="JBHUCM010000007">
    <property type="protein sequence ID" value="MFD1536931.1"/>
    <property type="molecule type" value="Genomic_DNA"/>
</dbReference>
<dbReference type="EC" id="4.3.1.-" evidence="1"/>
<name>A0ABW4G2E6_9ACTN</name>
<dbReference type="Proteomes" id="UP001597097">
    <property type="component" value="Unassembled WGS sequence"/>
</dbReference>
<dbReference type="CDD" id="cd00332">
    <property type="entry name" value="PAL-HAL"/>
    <property type="match status" value="1"/>
</dbReference>
<dbReference type="InterPro" id="IPR001106">
    <property type="entry name" value="Aromatic_Lyase"/>
</dbReference>
<proteinExistence type="predicted"/>
<accession>A0ABW4G2E6</accession>
<evidence type="ECO:0000313" key="2">
    <source>
        <dbReference type="Proteomes" id="UP001597097"/>
    </source>
</evidence>
<sequence>MGVPLIELDGHGLDSDTVALIADGGVGVEVPPTAYDKVERSWRRAGELVATGRVYGRSTGVGANRSLDVDPADFDLHGLRLLRSHAGGIGALLPARQVRAMMIVRLNQLLVGNAGLRPEVVRGLTVALQAGVHPPVNEYGAVGTGDLAALSQLGLALAGEHPWHGGPTPPPPISLETGDALALISSNALTLGQASLARHSLDRLLRAAHVVAALSLLAVDGSLEAFAEPVHAARPHPGNIRAAAEVRRLVGAPDRPAPPTGRIQDPYAFRCFPQIHGPALEASDALERVLAVELNAGAENPLISADGPDGGPASYHHGGFFSAHVALALDQLSLALLPTARLSAARLAALAEPGITGLRPFLADGASAGSGVLILEYSANAALAELRNAATPASSGHAVLSRSVEEVASFASQAARQVLRAVEAFRLVLACELVAAVRALRQLEPDSVRQATLLPVGRAYALVDDNLEQSMEDRPLTADVSAAAGLLDALADL</sequence>
<dbReference type="Pfam" id="PF00221">
    <property type="entry name" value="Lyase_aromatic"/>
    <property type="match status" value="1"/>
</dbReference>
<keyword evidence="1" id="KW-0456">Lyase</keyword>
<reference evidence="2" key="1">
    <citation type="journal article" date="2019" name="Int. J. Syst. Evol. Microbiol.">
        <title>The Global Catalogue of Microorganisms (GCM) 10K type strain sequencing project: providing services to taxonomists for standard genome sequencing and annotation.</title>
        <authorList>
            <consortium name="The Broad Institute Genomics Platform"/>
            <consortium name="The Broad Institute Genome Sequencing Center for Infectious Disease"/>
            <person name="Wu L."/>
            <person name="Ma J."/>
        </authorList>
    </citation>
    <scope>NUCLEOTIDE SEQUENCE [LARGE SCALE GENOMIC DNA]</scope>
    <source>
        <strain evidence="2">CGMCC 1.15399</strain>
    </source>
</reference>
<evidence type="ECO:0000313" key="1">
    <source>
        <dbReference type="EMBL" id="MFD1536931.1"/>
    </source>
</evidence>
<dbReference type="GO" id="GO:0016829">
    <property type="term" value="F:lyase activity"/>
    <property type="evidence" value="ECO:0007669"/>
    <property type="project" value="UniProtKB-KW"/>
</dbReference>
<gene>
    <name evidence="1" type="ORF">ACFSJ0_07795</name>
</gene>
<dbReference type="RefSeq" id="WP_219527877.1">
    <property type="nucleotide sequence ID" value="NZ_JAHKRM010000003.1"/>
</dbReference>
<keyword evidence="2" id="KW-1185">Reference proteome</keyword>
<comment type="caution">
    <text evidence="1">The sequence shown here is derived from an EMBL/GenBank/DDBJ whole genome shotgun (WGS) entry which is preliminary data.</text>
</comment>
<dbReference type="PANTHER" id="PTHR10362">
    <property type="entry name" value="HISTIDINE AMMONIA-LYASE"/>
    <property type="match status" value="1"/>
</dbReference>
<protein>
    <submittedName>
        <fullName evidence="1">Aromatic amino acid ammonia-lyase</fullName>
        <ecNumber evidence="1">4.3.1.-</ecNumber>
    </submittedName>
</protein>
<organism evidence="1 2">
    <name type="scientific">Nonomuraea guangzhouensis</name>
    <dbReference type="NCBI Taxonomy" id="1291555"/>
    <lineage>
        <taxon>Bacteria</taxon>
        <taxon>Bacillati</taxon>
        <taxon>Actinomycetota</taxon>
        <taxon>Actinomycetes</taxon>
        <taxon>Streptosporangiales</taxon>
        <taxon>Streptosporangiaceae</taxon>
        <taxon>Nonomuraea</taxon>
    </lineage>
</organism>